<feature type="region of interest" description="Disordered" evidence="5">
    <location>
        <begin position="248"/>
        <end position="284"/>
    </location>
</feature>
<dbReference type="Proteomes" id="UP000054248">
    <property type="component" value="Unassembled WGS sequence"/>
</dbReference>
<dbReference type="GO" id="GO:0043539">
    <property type="term" value="F:protein serine/threonine kinase activator activity"/>
    <property type="evidence" value="ECO:0007669"/>
    <property type="project" value="TreeGrafter"/>
</dbReference>
<reference evidence="7 8" key="1">
    <citation type="submission" date="2014-04" db="EMBL/GenBank/DDBJ databases">
        <authorList>
            <consortium name="DOE Joint Genome Institute"/>
            <person name="Kuo A."/>
            <person name="Girlanda M."/>
            <person name="Perotto S."/>
            <person name="Kohler A."/>
            <person name="Nagy L.G."/>
            <person name="Floudas D."/>
            <person name="Copeland A."/>
            <person name="Barry K.W."/>
            <person name="Cichocki N."/>
            <person name="Veneault-Fourrey C."/>
            <person name="LaButti K."/>
            <person name="Lindquist E.A."/>
            <person name="Lipzen A."/>
            <person name="Lundell T."/>
            <person name="Morin E."/>
            <person name="Murat C."/>
            <person name="Sun H."/>
            <person name="Tunlid A."/>
            <person name="Henrissat B."/>
            <person name="Grigoriev I.V."/>
            <person name="Hibbett D.S."/>
            <person name="Martin F."/>
            <person name="Nordberg H.P."/>
            <person name="Cantor M.N."/>
            <person name="Hua S.X."/>
        </authorList>
    </citation>
    <scope>NUCLEOTIDE SEQUENCE [LARGE SCALE GENOMIC DNA]</scope>
    <source>
        <strain evidence="7 8">MUT 4182</strain>
    </source>
</reference>
<name>A0A0C3LBH8_9AGAM</name>
<feature type="compositionally biased region" description="Acidic residues" evidence="5">
    <location>
        <begin position="261"/>
        <end position="273"/>
    </location>
</feature>
<gene>
    <name evidence="7" type="ORF">M407DRAFT_31512</name>
</gene>
<evidence type="ECO:0000256" key="4">
    <source>
        <dbReference type="PROSITE-ProRule" id="PRU00600"/>
    </source>
</evidence>
<keyword evidence="8" id="KW-1185">Reference proteome</keyword>
<feature type="domain" description="DBF4-type" evidence="6">
    <location>
        <begin position="191"/>
        <end position="240"/>
    </location>
</feature>
<evidence type="ECO:0000313" key="8">
    <source>
        <dbReference type="Proteomes" id="UP000054248"/>
    </source>
</evidence>
<evidence type="ECO:0000256" key="3">
    <source>
        <dbReference type="ARBA" id="ARBA00022833"/>
    </source>
</evidence>
<evidence type="ECO:0000256" key="1">
    <source>
        <dbReference type="ARBA" id="ARBA00022723"/>
    </source>
</evidence>
<dbReference type="STRING" id="1051891.A0A0C3LBH8"/>
<dbReference type="PROSITE" id="PS51265">
    <property type="entry name" value="ZF_DBF4"/>
    <property type="match status" value="1"/>
</dbReference>
<evidence type="ECO:0000256" key="2">
    <source>
        <dbReference type="ARBA" id="ARBA00022771"/>
    </source>
</evidence>
<sequence length="349" mass="38295">MDQASSRKPHETTAGASRKPDLRKTVSLQGLNRKRTSISGQNLLRPPSSFLRPDSIETSSRSFAPSKYNSGASRPSFGSVSLASAASGLPSQGYVAASGNSAILTSNIASTTSTTGLVRGEADIIPGRKALHRQVVMNRAFGRQSITAESKDNEAALIETDSKAKDRAIARPHVLRKSKSTNTMRLPPREETKKPGYCENCRVKFEDFAKHIKGSRHNRFASNANNFLDLDETLARVRRKTLDEWQQENDFDLSDSSSDSSECELDGSGEEDDTTFHDTDAITDDEGGLQETIAFYSRPTDDGEVDELALGCEDAEMSSIYCRATQKQNKPQWDDVGADEEDEDELSAW</sequence>
<keyword evidence="1" id="KW-0479">Metal-binding</keyword>
<dbReference type="GO" id="GO:0031431">
    <property type="term" value="C:Dbf4-dependent protein kinase complex"/>
    <property type="evidence" value="ECO:0007669"/>
    <property type="project" value="TreeGrafter"/>
</dbReference>
<dbReference type="EMBL" id="KN823257">
    <property type="protein sequence ID" value="KIO18832.1"/>
    <property type="molecule type" value="Genomic_DNA"/>
</dbReference>
<accession>A0A0C3LBH8</accession>
<protein>
    <recommendedName>
        <fullName evidence="6">DBF4-type domain-containing protein</fullName>
    </recommendedName>
</protein>
<dbReference type="HOGENOM" id="CLU_794988_0_0_1"/>
<dbReference type="SMART" id="SM00586">
    <property type="entry name" value="ZnF_DBF"/>
    <property type="match status" value="1"/>
</dbReference>
<dbReference type="PANTHER" id="PTHR15375:SF26">
    <property type="entry name" value="PROTEIN CHIFFON"/>
    <property type="match status" value="1"/>
</dbReference>
<evidence type="ECO:0000313" key="7">
    <source>
        <dbReference type="EMBL" id="KIO18832.1"/>
    </source>
</evidence>
<reference evidence="8" key="2">
    <citation type="submission" date="2015-01" db="EMBL/GenBank/DDBJ databases">
        <title>Evolutionary Origins and Diversification of the Mycorrhizal Mutualists.</title>
        <authorList>
            <consortium name="DOE Joint Genome Institute"/>
            <consortium name="Mycorrhizal Genomics Consortium"/>
            <person name="Kohler A."/>
            <person name="Kuo A."/>
            <person name="Nagy L.G."/>
            <person name="Floudas D."/>
            <person name="Copeland A."/>
            <person name="Barry K.W."/>
            <person name="Cichocki N."/>
            <person name="Veneault-Fourrey C."/>
            <person name="LaButti K."/>
            <person name="Lindquist E.A."/>
            <person name="Lipzen A."/>
            <person name="Lundell T."/>
            <person name="Morin E."/>
            <person name="Murat C."/>
            <person name="Riley R."/>
            <person name="Ohm R."/>
            <person name="Sun H."/>
            <person name="Tunlid A."/>
            <person name="Henrissat B."/>
            <person name="Grigoriev I.V."/>
            <person name="Hibbett D.S."/>
            <person name="Martin F."/>
        </authorList>
    </citation>
    <scope>NUCLEOTIDE SEQUENCE [LARGE SCALE GENOMIC DNA]</scope>
    <source>
        <strain evidence="8">MUT 4182</strain>
    </source>
</reference>
<organism evidence="7 8">
    <name type="scientific">Tulasnella calospora MUT 4182</name>
    <dbReference type="NCBI Taxonomy" id="1051891"/>
    <lineage>
        <taxon>Eukaryota</taxon>
        <taxon>Fungi</taxon>
        <taxon>Dikarya</taxon>
        <taxon>Basidiomycota</taxon>
        <taxon>Agaricomycotina</taxon>
        <taxon>Agaricomycetes</taxon>
        <taxon>Cantharellales</taxon>
        <taxon>Tulasnellaceae</taxon>
        <taxon>Tulasnella</taxon>
    </lineage>
</organism>
<dbReference type="Pfam" id="PF07535">
    <property type="entry name" value="zf-DBF"/>
    <property type="match status" value="1"/>
</dbReference>
<dbReference type="GO" id="GO:0010571">
    <property type="term" value="P:positive regulation of nuclear cell cycle DNA replication"/>
    <property type="evidence" value="ECO:0007669"/>
    <property type="project" value="TreeGrafter"/>
</dbReference>
<keyword evidence="2 4" id="KW-0863">Zinc-finger</keyword>
<feature type="compositionally biased region" description="Polar residues" evidence="5">
    <location>
        <begin position="56"/>
        <end position="73"/>
    </location>
</feature>
<dbReference type="GO" id="GO:0003676">
    <property type="term" value="F:nucleic acid binding"/>
    <property type="evidence" value="ECO:0007669"/>
    <property type="project" value="InterPro"/>
</dbReference>
<dbReference type="GO" id="GO:0008270">
    <property type="term" value="F:zinc ion binding"/>
    <property type="evidence" value="ECO:0007669"/>
    <property type="project" value="UniProtKB-KW"/>
</dbReference>
<evidence type="ECO:0000259" key="6">
    <source>
        <dbReference type="PROSITE" id="PS51265"/>
    </source>
</evidence>
<dbReference type="InterPro" id="IPR051590">
    <property type="entry name" value="Replication_Regulatory_Kinase"/>
</dbReference>
<dbReference type="InterPro" id="IPR038545">
    <property type="entry name" value="Znf_DBF_sf"/>
</dbReference>
<dbReference type="Gene3D" id="6.10.250.3410">
    <property type="entry name" value="DBF zinc finger"/>
    <property type="match status" value="1"/>
</dbReference>
<proteinExistence type="predicted"/>
<dbReference type="OrthoDB" id="21380at2759"/>
<dbReference type="InterPro" id="IPR006572">
    <property type="entry name" value="Znf_DBF"/>
</dbReference>
<dbReference type="AlphaFoldDB" id="A0A0C3LBH8"/>
<dbReference type="PANTHER" id="PTHR15375">
    <property type="entry name" value="ACTIVATOR OF S-PHASE KINASE-RELATED"/>
    <property type="match status" value="1"/>
</dbReference>
<feature type="region of interest" description="Disordered" evidence="5">
    <location>
        <begin position="1"/>
        <end position="75"/>
    </location>
</feature>
<dbReference type="FunFam" id="6.10.250.3410:FF:000001">
    <property type="entry name" value="Protein DBF4 homolog A"/>
    <property type="match status" value="1"/>
</dbReference>
<feature type="region of interest" description="Disordered" evidence="5">
    <location>
        <begin position="325"/>
        <end position="349"/>
    </location>
</feature>
<feature type="compositionally biased region" description="Acidic residues" evidence="5">
    <location>
        <begin position="336"/>
        <end position="349"/>
    </location>
</feature>
<keyword evidence="3" id="KW-0862">Zinc</keyword>
<evidence type="ECO:0000256" key="5">
    <source>
        <dbReference type="SAM" id="MobiDB-lite"/>
    </source>
</evidence>
<dbReference type="GO" id="GO:1901987">
    <property type="term" value="P:regulation of cell cycle phase transition"/>
    <property type="evidence" value="ECO:0007669"/>
    <property type="project" value="TreeGrafter"/>
</dbReference>